<dbReference type="InterPro" id="IPR011013">
    <property type="entry name" value="Gal_mutarotase_sf_dom"/>
</dbReference>
<dbReference type="GO" id="GO:0033499">
    <property type="term" value="P:galactose catabolic process via UDP-galactose, Leloir pathway"/>
    <property type="evidence" value="ECO:0007669"/>
    <property type="project" value="TreeGrafter"/>
</dbReference>
<dbReference type="InterPro" id="IPR047215">
    <property type="entry name" value="Galactose_mutarotase-like"/>
</dbReference>
<keyword evidence="7 9" id="KW-0413">Isomerase</keyword>
<evidence type="ECO:0000256" key="7">
    <source>
        <dbReference type="ARBA" id="ARBA00023235"/>
    </source>
</evidence>
<evidence type="ECO:0000256" key="6">
    <source>
        <dbReference type="ARBA" id="ARBA00022553"/>
    </source>
</evidence>
<dbReference type="CDD" id="cd09019">
    <property type="entry name" value="galactose_mutarotase_like"/>
    <property type="match status" value="1"/>
</dbReference>
<dbReference type="PANTHER" id="PTHR10091">
    <property type="entry name" value="ALDOSE-1-EPIMERASE"/>
    <property type="match status" value="1"/>
</dbReference>
<evidence type="ECO:0000256" key="11">
    <source>
        <dbReference type="PIRSR" id="PIRSR005096-2"/>
    </source>
</evidence>
<keyword evidence="6" id="KW-0597">Phosphoprotein</keyword>
<dbReference type="UniPathway" id="UPA00242"/>
<keyword evidence="5" id="KW-0963">Cytoplasm</keyword>
<dbReference type="Proteomes" id="UP000886188">
    <property type="component" value="Unassembled WGS sequence"/>
</dbReference>
<organism evidence="13">
    <name type="scientific">Pseudoalteromonas prydzensis</name>
    <dbReference type="NCBI Taxonomy" id="182141"/>
    <lineage>
        <taxon>Bacteria</taxon>
        <taxon>Pseudomonadati</taxon>
        <taxon>Pseudomonadota</taxon>
        <taxon>Gammaproteobacteria</taxon>
        <taxon>Alteromonadales</taxon>
        <taxon>Pseudoalteromonadaceae</taxon>
        <taxon>Pseudoalteromonas</taxon>
    </lineage>
</organism>
<dbReference type="NCBIfam" id="NF008277">
    <property type="entry name" value="PRK11055.1"/>
    <property type="match status" value="1"/>
</dbReference>
<dbReference type="PIRSF" id="PIRSF005096">
    <property type="entry name" value="GALM"/>
    <property type="match status" value="1"/>
</dbReference>
<proteinExistence type="inferred from homology"/>
<dbReference type="InterPro" id="IPR014718">
    <property type="entry name" value="GH-type_carb-bd"/>
</dbReference>
<gene>
    <name evidence="13" type="ORF">ENH88_21240</name>
</gene>
<evidence type="ECO:0000256" key="9">
    <source>
        <dbReference type="PIRNR" id="PIRNR005096"/>
    </source>
</evidence>
<feature type="active site" description="Proton donor" evidence="10">
    <location>
        <position position="232"/>
    </location>
</feature>
<feature type="binding site" evidence="12">
    <location>
        <begin position="232"/>
        <end position="234"/>
    </location>
    <ligand>
        <name>beta-D-galactose</name>
        <dbReference type="ChEBI" id="CHEBI:27667"/>
    </ligand>
</feature>
<comment type="pathway">
    <text evidence="2 9">Carbohydrate metabolism; hexose metabolism.</text>
</comment>
<feature type="binding site" evidence="12">
    <location>
        <begin position="132"/>
        <end position="133"/>
    </location>
    <ligand>
        <name>beta-D-galactose</name>
        <dbReference type="ChEBI" id="CHEBI:27667"/>
    </ligand>
</feature>
<comment type="caution">
    <text evidence="13">The sequence shown here is derived from an EMBL/GenBank/DDBJ whole genome shotgun (WGS) entry which is preliminary data.</text>
</comment>
<dbReference type="InterPro" id="IPR008183">
    <property type="entry name" value="Aldose_1/G6P_1-epimerase"/>
</dbReference>
<evidence type="ECO:0000256" key="10">
    <source>
        <dbReference type="PIRSR" id="PIRSR005096-1"/>
    </source>
</evidence>
<evidence type="ECO:0000313" key="13">
    <source>
        <dbReference type="EMBL" id="HEA18926.1"/>
    </source>
</evidence>
<comment type="similarity">
    <text evidence="3 9">Belongs to the aldose epimerase family.</text>
</comment>
<dbReference type="AlphaFoldDB" id="A0A7V1D2T9"/>
<dbReference type="SUPFAM" id="SSF74650">
    <property type="entry name" value="Galactose mutarotase-like"/>
    <property type="match status" value="1"/>
</dbReference>
<dbReference type="PANTHER" id="PTHR10091:SF0">
    <property type="entry name" value="GALACTOSE MUTAROTASE"/>
    <property type="match status" value="1"/>
</dbReference>
<feature type="active site" description="Proton acceptor" evidence="10">
    <location>
        <position position="368"/>
    </location>
</feature>
<evidence type="ECO:0000256" key="1">
    <source>
        <dbReference type="ARBA" id="ARBA00004496"/>
    </source>
</evidence>
<evidence type="ECO:0000256" key="2">
    <source>
        <dbReference type="ARBA" id="ARBA00005028"/>
    </source>
</evidence>
<evidence type="ECO:0000256" key="3">
    <source>
        <dbReference type="ARBA" id="ARBA00006206"/>
    </source>
</evidence>
<dbReference type="InterPro" id="IPR015443">
    <property type="entry name" value="Aldose_1-epimerase"/>
</dbReference>
<comment type="subunit">
    <text evidence="4">Monomer.</text>
</comment>
<dbReference type="RefSeq" id="WP_304185384.1">
    <property type="nucleotide sequence ID" value="NZ_DRGM01000208.1"/>
</dbReference>
<sequence>MSLQCVTQRLTAVHQSSVSIKKFSRGIFAVAVSFGIALTPACAHQGDNMTNSPSALLHAYGKLADQTPINQVTLTNSNGVSVDVINYGGIITRIETPDSNGNMGNIVLGLDNLEDYTNATTYFGAIIGRFGNRIANGKFSLNGTDYQLATNDGDNHLHGGVQGFDKKVWTMVPFSTENSAGVTLSLISPDGDQGYPGELTTQVTYTLTNKNTLDMQFVAKTNKPTIINMTQHSYFNLAGKGDILDHQMQINSNAITPVDGGLIPTGELMQVAGTPFDFRNPKAIGKDINIDDEQLQLGKGYDHNFVLKNKPNHDLIEAANVYEPSSGRTLTVYTEEPAVQFYSGNFLDGSSKQASGLVHNFRSGFCLEPQHFPDAPNQPTFPTTTLLPGDVYSTRIVYEFGTK</sequence>
<evidence type="ECO:0000256" key="8">
    <source>
        <dbReference type="ARBA" id="ARBA00023277"/>
    </source>
</evidence>
<keyword evidence="8 9" id="KW-0119">Carbohydrate metabolism</keyword>
<evidence type="ECO:0000256" key="4">
    <source>
        <dbReference type="ARBA" id="ARBA00011245"/>
    </source>
</evidence>
<evidence type="ECO:0000256" key="5">
    <source>
        <dbReference type="ARBA" id="ARBA00022490"/>
    </source>
</evidence>
<dbReference type="GO" id="GO:0005737">
    <property type="term" value="C:cytoplasm"/>
    <property type="evidence" value="ECO:0007669"/>
    <property type="project" value="UniProtKB-SubCell"/>
</dbReference>
<protein>
    <recommendedName>
        <fullName evidence="9">Aldose 1-epimerase</fullName>
        <ecNumber evidence="9">5.1.3.3</ecNumber>
    </recommendedName>
</protein>
<dbReference type="GO" id="GO:0004034">
    <property type="term" value="F:aldose 1-epimerase activity"/>
    <property type="evidence" value="ECO:0007669"/>
    <property type="project" value="UniProtKB-EC"/>
</dbReference>
<comment type="subcellular location">
    <subcellularLocation>
        <location evidence="1">Cytoplasm</location>
    </subcellularLocation>
</comment>
<dbReference type="EC" id="5.1.3.3" evidence="9"/>
<accession>A0A7V1D2T9</accession>
<dbReference type="GO" id="GO:0006006">
    <property type="term" value="P:glucose metabolic process"/>
    <property type="evidence" value="ECO:0007669"/>
    <property type="project" value="TreeGrafter"/>
</dbReference>
<dbReference type="Gene3D" id="2.70.98.10">
    <property type="match status" value="1"/>
</dbReference>
<dbReference type="Pfam" id="PF01263">
    <property type="entry name" value="Aldose_epim"/>
    <property type="match status" value="1"/>
</dbReference>
<reference evidence="13" key="1">
    <citation type="journal article" date="2020" name="mSystems">
        <title>Genome- and Community-Level Interaction Insights into Carbon Utilization and Element Cycling Functions of Hydrothermarchaeota in Hydrothermal Sediment.</title>
        <authorList>
            <person name="Zhou Z."/>
            <person name="Liu Y."/>
            <person name="Xu W."/>
            <person name="Pan J."/>
            <person name="Luo Z.H."/>
            <person name="Li M."/>
        </authorList>
    </citation>
    <scope>NUCLEOTIDE SEQUENCE [LARGE SCALE GENOMIC DNA]</scope>
    <source>
        <strain evidence="13">HyVt-346</strain>
    </source>
</reference>
<feature type="binding site" evidence="11">
    <location>
        <position position="302"/>
    </location>
    <ligand>
        <name>beta-D-galactose</name>
        <dbReference type="ChEBI" id="CHEBI:27667"/>
    </ligand>
</feature>
<dbReference type="EMBL" id="DRGM01000208">
    <property type="protein sequence ID" value="HEA18926.1"/>
    <property type="molecule type" value="Genomic_DNA"/>
</dbReference>
<dbReference type="FunFam" id="2.70.98.10:FF:000003">
    <property type="entry name" value="Aldose 1-epimerase"/>
    <property type="match status" value="1"/>
</dbReference>
<name>A0A7V1D2T9_9GAMM</name>
<comment type="catalytic activity">
    <reaction evidence="9">
        <text>alpha-D-glucose = beta-D-glucose</text>
        <dbReference type="Rhea" id="RHEA:10264"/>
        <dbReference type="ChEBI" id="CHEBI:15903"/>
        <dbReference type="ChEBI" id="CHEBI:17925"/>
        <dbReference type="EC" id="5.1.3.3"/>
    </reaction>
</comment>
<evidence type="ECO:0000256" key="12">
    <source>
        <dbReference type="PIRSR" id="PIRSR005096-3"/>
    </source>
</evidence>
<dbReference type="GO" id="GO:0030246">
    <property type="term" value="F:carbohydrate binding"/>
    <property type="evidence" value="ECO:0007669"/>
    <property type="project" value="InterPro"/>
</dbReference>